<name>A0A0E9T667_ANGAN</name>
<sequence>MRRFLVQKMIHGQSVHWGEVYTLKLLSGYSTQKCWESEVSRIL</sequence>
<evidence type="ECO:0000313" key="1">
    <source>
        <dbReference type="EMBL" id="JAH48892.1"/>
    </source>
</evidence>
<reference evidence="1" key="2">
    <citation type="journal article" date="2015" name="Fish Shellfish Immunol.">
        <title>Early steps in the European eel (Anguilla anguilla)-Vibrio vulnificus interaction in the gills: Role of the RtxA13 toxin.</title>
        <authorList>
            <person name="Callol A."/>
            <person name="Pajuelo D."/>
            <person name="Ebbesson L."/>
            <person name="Teles M."/>
            <person name="MacKenzie S."/>
            <person name="Amaro C."/>
        </authorList>
    </citation>
    <scope>NUCLEOTIDE SEQUENCE</scope>
</reference>
<dbReference type="EMBL" id="GBXM01059685">
    <property type="protein sequence ID" value="JAH48892.1"/>
    <property type="molecule type" value="Transcribed_RNA"/>
</dbReference>
<organism evidence="1">
    <name type="scientific">Anguilla anguilla</name>
    <name type="common">European freshwater eel</name>
    <name type="synonym">Muraena anguilla</name>
    <dbReference type="NCBI Taxonomy" id="7936"/>
    <lineage>
        <taxon>Eukaryota</taxon>
        <taxon>Metazoa</taxon>
        <taxon>Chordata</taxon>
        <taxon>Craniata</taxon>
        <taxon>Vertebrata</taxon>
        <taxon>Euteleostomi</taxon>
        <taxon>Actinopterygii</taxon>
        <taxon>Neopterygii</taxon>
        <taxon>Teleostei</taxon>
        <taxon>Anguilliformes</taxon>
        <taxon>Anguillidae</taxon>
        <taxon>Anguilla</taxon>
    </lineage>
</organism>
<accession>A0A0E9T667</accession>
<dbReference type="AlphaFoldDB" id="A0A0E9T667"/>
<protein>
    <submittedName>
        <fullName evidence="1">Uncharacterized protein</fullName>
    </submittedName>
</protein>
<reference evidence="1" key="1">
    <citation type="submission" date="2014-11" db="EMBL/GenBank/DDBJ databases">
        <authorList>
            <person name="Amaro Gonzalez C."/>
        </authorList>
    </citation>
    <scope>NUCLEOTIDE SEQUENCE</scope>
</reference>
<proteinExistence type="predicted"/>